<name>A0A336MIZ9_CULSO</name>
<dbReference type="SUPFAM" id="SSF56300">
    <property type="entry name" value="Metallo-dependent phosphatases"/>
    <property type="match status" value="1"/>
</dbReference>
<dbReference type="SUPFAM" id="SSF47862">
    <property type="entry name" value="Saposin"/>
    <property type="match status" value="1"/>
</dbReference>
<dbReference type="InterPro" id="IPR041805">
    <property type="entry name" value="ASMase/PPN1_MPP"/>
</dbReference>
<dbReference type="InterPro" id="IPR004843">
    <property type="entry name" value="Calcineurin-like_PHP"/>
</dbReference>
<dbReference type="GO" id="GO:0046513">
    <property type="term" value="P:ceramide biosynthetic process"/>
    <property type="evidence" value="ECO:0007669"/>
    <property type="project" value="UniProtKB-ARBA"/>
</dbReference>
<evidence type="ECO:0000256" key="5">
    <source>
        <dbReference type="ARBA" id="ARBA00022723"/>
    </source>
</evidence>
<dbReference type="EMBL" id="UFQT01000641">
    <property type="protein sequence ID" value="SSX26028.1"/>
    <property type="molecule type" value="Genomic_DNA"/>
</dbReference>
<dbReference type="PANTHER" id="PTHR10340">
    <property type="entry name" value="SPHINGOMYELIN PHOSPHODIESTERASE"/>
    <property type="match status" value="1"/>
</dbReference>
<comment type="catalytic activity">
    <reaction evidence="12">
        <text>a sphingomyelin + H2O = phosphocholine + an N-acylsphing-4-enine + H(+)</text>
        <dbReference type="Rhea" id="RHEA:19253"/>
        <dbReference type="ChEBI" id="CHEBI:15377"/>
        <dbReference type="ChEBI" id="CHEBI:15378"/>
        <dbReference type="ChEBI" id="CHEBI:17636"/>
        <dbReference type="ChEBI" id="CHEBI:52639"/>
        <dbReference type="ChEBI" id="CHEBI:295975"/>
        <dbReference type="EC" id="3.1.4.12"/>
    </reaction>
    <physiologicalReaction direction="left-to-right" evidence="12">
        <dbReference type="Rhea" id="RHEA:19254"/>
    </physiologicalReaction>
</comment>
<evidence type="ECO:0000256" key="11">
    <source>
        <dbReference type="ARBA" id="ARBA00023295"/>
    </source>
</evidence>
<keyword evidence="4" id="KW-0964">Secreted</keyword>
<evidence type="ECO:0000259" key="14">
    <source>
        <dbReference type="PROSITE" id="PS50015"/>
    </source>
</evidence>
<keyword evidence="5" id="KW-0479">Metal-binding</keyword>
<keyword evidence="6" id="KW-0732">Signal</keyword>
<evidence type="ECO:0000256" key="2">
    <source>
        <dbReference type="ARBA" id="ARBA00004613"/>
    </source>
</evidence>
<dbReference type="GO" id="GO:0061750">
    <property type="term" value="F:acid sphingomyelin phosphodiesterase activity"/>
    <property type="evidence" value="ECO:0007669"/>
    <property type="project" value="TreeGrafter"/>
</dbReference>
<keyword evidence="8" id="KW-0862">Zinc</keyword>
<gene>
    <name evidence="15" type="primary">CSON013035</name>
</gene>
<evidence type="ECO:0000256" key="9">
    <source>
        <dbReference type="ARBA" id="ARBA00023157"/>
    </source>
</evidence>
<dbReference type="GO" id="GO:0005615">
    <property type="term" value="C:extracellular space"/>
    <property type="evidence" value="ECO:0007669"/>
    <property type="project" value="TreeGrafter"/>
</dbReference>
<evidence type="ECO:0000256" key="10">
    <source>
        <dbReference type="ARBA" id="ARBA00023180"/>
    </source>
</evidence>
<dbReference type="GO" id="GO:0006685">
    <property type="term" value="P:sphingomyelin catabolic process"/>
    <property type="evidence" value="ECO:0007669"/>
    <property type="project" value="TreeGrafter"/>
</dbReference>
<evidence type="ECO:0000256" key="8">
    <source>
        <dbReference type="ARBA" id="ARBA00022833"/>
    </source>
</evidence>
<comment type="subcellular location">
    <subcellularLocation>
        <location evidence="2">Secreted</location>
    </subcellularLocation>
</comment>
<evidence type="ECO:0000256" key="7">
    <source>
        <dbReference type="ARBA" id="ARBA00022801"/>
    </source>
</evidence>
<accession>A0A336MIZ9</accession>
<keyword evidence="9" id="KW-1015">Disulfide bond</keyword>
<comment type="cofactor">
    <cofactor evidence="1">
        <name>Zn(2+)</name>
        <dbReference type="ChEBI" id="CHEBI:29105"/>
    </cofactor>
</comment>
<dbReference type="OMA" id="HNVTVAM"/>
<dbReference type="CDD" id="cd00842">
    <property type="entry name" value="MPP_ASMase"/>
    <property type="match status" value="1"/>
</dbReference>
<dbReference type="InterPro" id="IPR011001">
    <property type="entry name" value="Saposin-like"/>
</dbReference>
<keyword evidence="11" id="KW-0326">Glycosidase</keyword>
<evidence type="ECO:0000256" key="6">
    <source>
        <dbReference type="ARBA" id="ARBA00022729"/>
    </source>
</evidence>
<dbReference type="Pfam" id="PF00149">
    <property type="entry name" value="Metallophos"/>
    <property type="match status" value="1"/>
</dbReference>
<evidence type="ECO:0000313" key="15">
    <source>
        <dbReference type="EMBL" id="SSX26028.1"/>
    </source>
</evidence>
<dbReference type="SMART" id="SM00741">
    <property type="entry name" value="SapB"/>
    <property type="match status" value="1"/>
</dbReference>
<dbReference type="VEuPathDB" id="VectorBase:CSON013035"/>
<feature type="domain" description="Saposin B-type" evidence="14">
    <location>
        <begin position="149"/>
        <end position="233"/>
    </location>
</feature>
<dbReference type="FunFam" id="1.10.225.10:FF:000010">
    <property type="entry name" value="Sphingomyelin phosphodiesterase"/>
    <property type="match status" value="1"/>
</dbReference>
<evidence type="ECO:0000256" key="3">
    <source>
        <dbReference type="ARBA" id="ARBA00008234"/>
    </source>
</evidence>
<dbReference type="Pfam" id="PF19272">
    <property type="entry name" value="ASMase_C"/>
    <property type="match status" value="1"/>
</dbReference>
<comment type="function">
    <text evidence="13">Converts sphingomyelin to ceramide.</text>
</comment>
<dbReference type="FunFam" id="3.60.21.10:FF:000077">
    <property type="entry name" value="Sphingomyelin phosphodiesterase"/>
    <property type="match status" value="1"/>
</dbReference>
<dbReference type="GO" id="GO:0016020">
    <property type="term" value="C:membrane"/>
    <property type="evidence" value="ECO:0007669"/>
    <property type="project" value="GOC"/>
</dbReference>
<evidence type="ECO:0000256" key="4">
    <source>
        <dbReference type="ARBA" id="ARBA00022525"/>
    </source>
</evidence>
<evidence type="ECO:0000256" key="13">
    <source>
        <dbReference type="ARBA" id="ARBA00059094"/>
    </source>
</evidence>
<keyword evidence="10" id="KW-0325">Glycoprotein</keyword>
<evidence type="ECO:0000256" key="1">
    <source>
        <dbReference type="ARBA" id="ARBA00001947"/>
    </source>
</evidence>
<dbReference type="AlphaFoldDB" id="A0A336MIZ9"/>
<dbReference type="GO" id="GO:0005764">
    <property type="term" value="C:lysosome"/>
    <property type="evidence" value="ECO:0007669"/>
    <property type="project" value="TreeGrafter"/>
</dbReference>
<protein>
    <submittedName>
        <fullName evidence="15">CSON013035 protein</fullName>
    </submittedName>
</protein>
<dbReference type="GO" id="GO:0046872">
    <property type="term" value="F:metal ion binding"/>
    <property type="evidence" value="ECO:0007669"/>
    <property type="project" value="UniProtKB-KW"/>
</dbReference>
<comment type="similarity">
    <text evidence="3">Belongs to the acid sphingomyelinase family.</text>
</comment>
<dbReference type="PANTHER" id="PTHR10340:SF34">
    <property type="entry name" value="SPHINGOMYELIN PHOSPHODIESTERASE"/>
    <property type="match status" value="1"/>
</dbReference>
<keyword evidence="7" id="KW-0378">Hydrolase</keyword>
<organism evidence="15">
    <name type="scientific">Culicoides sonorensis</name>
    <name type="common">Biting midge</name>
    <dbReference type="NCBI Taxonomy" id="179676"/>
    <lineage>
        <taxon>Eukaryota</taxon>
        <taxon>Metazoa</taxon>
        <taxon>Ecdysozoa</taxon>
        <taxon>Arthropoda</taxon>
        <taxon>Hexapoda</taxon>
        <taxon>Insecta</taxon>
        <taxon>Pterygota</taxon>
        <taxon>Neoptera</taxon>
        <taxon>Endopterygota</taxon>
        <taxon>Diptera</taxon>
        <taxon>Nematocera</taxon>
        <taxon>Chironomoidea</taxon>
        <taxon>Ceratopogonidae</taxon>
        <taxon>Ceratopogoninae</taxon>
        <taxon>Culicoides</taxon>
        <taxon>Monoculicoides</taxon>
    </lineage>
</organism>
<evidence type="ECO:0000256" key="12">
    <source>
        <dbReference type="ARBA" id="ARBA00047268"/>
    </source>
</evidence>
<dbReference type="GO" id="GO:0016798">
    <property type="term" value="F:hydrolase activity, acting on glycosyl bonds"/>
    <property type="evidence" value="ECO:0007669"/>
    <property type="project" value="UniProtKB-KW"/>
</dbReference>
<dbReference type="InterPro" id="IPR008139">
    <property type="entry name" value="SaposinB_dom"/>
</dbReference>
<dbReference type="InterPro" id="IPR029052">
    <property type="entry name" value="Metallo-depent_PP-like"/>
</dbReference>
<proteinExistence type="inferred from homology"/>
<sequence length="787" mass="90975">MSQMYTSIIIVQIALVLVAINFVRALPFLYKSHEIHRRSTENQEVWEISYDDWNITNVPRSVHPHLIVKDHQHILPPRAREHDLIIEHSSNEDDRLVRRLYEMKENATSRTLWYKQNSVDSNYPLFVNKAIKLFNLQQVAFEIENSLLSKVSCTACKAGAGLLQHYIKTGRTKDEIIKTIFQYCVNLKLQSERVCEGVSTLFGNEVIYVLKRVNLSPDEICSFVIGDACGDIYNPLHEWEVELPPVPKPEPKELGLPKEGVATFKVLHLSDTHFDPYYAEGSNADCNEPLCCRITNGRPQTPIASAGKWGDYRKCDTPKRTVDNMLNHIAEIHSDIDYILWTGDLPAHDIWNQTKEENLNILKETVRQMYDKFPGIPIFPALGNHESAPVNSFPPPYVQQVDSSIAWLYDELDVQWRKWLPNSVSATIRRGAFYSVLVRPGFRIISLNMNYCNNKNWWLLLNSTDPATELQWFIYELQSAEFSNEKVHVIGHIPPGHSDCIKVWSRNYYKIISRYESTITAQFFGHTHYDEFEVFYDPQDISRATNIAYIGPSVTPYYDLNPGYRIYYVDGDHESTTRLVVDHESWIMNLREANLYDYPIWYKLYSTRAAYGMAGLRPVDWDNLINNMTNNEDMFELYYKHYYKNSPVKPACDSECKKRILCDAKSGRSHDRKHFCSEVESKIDENNPKGWRAWIYRGWTASTEKTHRRTSNLTAFAIKTNHVDPEAYLNEISATSNESIEGTLSTKKSPTQDEIINDNIDFMGALCFLYNVISSITSLPKYVMGFG</sequence>
<dbReference type="Gene3D" id="1.10.225.10">
    <property type="entry name" value="Saposin-like"/>
    <property type="match status" value="1"/>
</dbReference>
<dbReference type="Gene3D" id="3.60.21.10">
    <property type="match status" value="1"/>
</dbReference>
<dbReference type="InterPro" id="IPR045473">
    <property type="entry name" value="ASM_C"/>
</dbReference>
<reference evidence="15" key="1">
    <citation type="submission" date="2018-07" db="EMBL/GenBank/DDBJ databases">
        <authorList>
            <person name="Quirk P.G."/>
            <person name="Krulwich T.A."/>
        </authorList>
    </citation>
    <scope>NUCLEOTIDE SEQUENCE</scope>
</reference>
<dbReference type="PROSITE" id="PS50015">
    <property type="entry name" value="SAP_B"/>
    <property type="match status" value="1"/>
</dbReference>